<accession>A0A9Q0ML08</accession>
<dbReference type="EMBL" id="WJQU01002159">
    <property type="protein sequence ID" value="KAJ6633164.1"/>
    <property type="molecule type" value="Genomic_DNA"/>
</dbReference>
<dbReference type="Gene3D" id="2.10.220.10">
    <property type="entry name" value="Hormone Receptor, Insulin-like Growth Factor Receptor 1, Chain A, domain 2"/>
    <property type="match status" value="1"/>
</dbReference>
<dbReference type="OrthoDB" id="8052632at2759"/>
<keyword evidence="3" id="KW-1185">Reference proteome</keyword>
<keyword evidence="1" id="KW-0472">Membrane</keyword>
<dbReference type="InterPro" id="IPR009030">
    <property type="entry name" value="Growth_fac_rcpt_cys_sf"/>
</dbReference>
<dbReference type="GO" id="GO:0008233">
    <property type="term" value="F:peptidase activity"/>
    <property type="evidence" value="ECO:0007669"/>
    <property type="project" value="UniProtKB-KW"/>
</dbReference>
<organism evidence="2 3">
    <name type="scientific">Pseudolycoriella hygida</name>
    <dbReference type="NCBI Taxonomy" id="35572"/>
    <lineage>
        <taxon>Eukaryota</taxon>
        <taxon>Metazoa</taxon>
        <taxon>Ecdysozoa</taxon>
        <taxon>Arthropoda</taxon>
        <taxon>Hexapoda</taxon>
        <taxon>Insecta</taxon>
        <taxon>Pterygota</taxon>
        <taxon>Neoptera</taxon>
        <taxon>Endopterygota</taxon>
        <taxon>Diptera</taxon>
        <taxon>Nematocera</taxon>
        <taxon>Sciaroidea</taxon>
        <taxon>Sciaridae</taxon>
        <taxon>Pseudolycoriella</taxon>
    </lineage>
</organism>
<dbReference type="AlphaFoldDB" id="A0A9Q0ML08"/>
<evidence type="ECO:0000313" key="3">
    <source>
        <dbReference type="Proteomes" id="UP001151699"/>
    </source>
</evidence>
<gene>
    <name evidence="2" type="primary">Fur1_0</name>
    <name evidence="2" type="ORF">Bhyg_16959</name>
</gene>
<evidence type="ECO:0000313" key="2">
    <source>
        <dbReference type="EMBL" id="KAJ6633164.1"/>
    </source>
</evidence>
<comment type="caution">
    <text evidence="2">The sequence shown here is derived from an EMBL/GenBank/DDBJ whole genome shotgun (WGS) entry which is preliminary data.</text>
</comment>
<proteinExistence type="predicted"/>
<evidence type="ECO:0000256" key="1">
    <source>
        <dbReference type="SAM" id="Phobius"/>
    </source>
</evidence>
<sequence length="179" mass="20264">MKQTDECFQNTFLYEGKCYTACPQRSYMVPELASISLRSQTKRAIVPVPQKKCETCHFSCLNCRGPNDYDCTECAPDSVYTLKFLNESYCSSLNQQSPVHKTNVFGESTYVFLLILGPAIVVLIFVVVISFVIKSRCGESRKQDYTYDRIAFDVQNDETEIRIEDIPINVSGGSDDESD</sequence>
<dbReference type="SUPFAM" id="SSF57184">
    <property type="entry name" value="Growth factor receptor domain"/>
    <property type="match status" value="1"/>
</dbReference>
<name>A0A9Q0ML08_9DIPT</name>
<dbReference type="Proteomes" id="UP001151699">
    <property type="component" value="Unassembled WGS sequence"/>
</dbReference>
<protein>
    <submittedName>
        <fullName evidence="2">Furin-like protease 1, isoform 1-CRR</fullName>
    </submittedName>
</protein>
<dbReference type="GO" id="GO:0006508">
    <property type="term" value="P:proteolysis"/>
    <property type="evidence" value="ECO:0007669"/>
    <property type="project" value="UniProtKB-KW"/>
</dbReference>
<keyword evidence="2" id="KW-0645">Protease</keyword>
<keyword evidence="1" id="KW-0812">Transmembrane</keyword>
<feature type="transmembrane region" description="Helical" evidence="1">
    <location>
        <begin position="110"/>
        <end position="133"/>
    </location>
</feature>
<reference evidence="2" key="1">
    <citation type="submission" date="2022-07" db="EMBL/GenBank/DDBJ databases">
        <authorList>
            <person name="Trinca V."/>
            <person name="Uliana J.V.C."/>
            <person name="Torres T.T."/>
            <person name="Ward R.J."/>
            <person name="Monesi N."/>
        </authorList>
    </citation>
    <scope>NUCLEOTIDE SEQUENCE</scope>
    <source>
        <strain evidence="2">HSMRA1968</strain>
        <tissue evidence="2">Whole embryos</tissue>
    </source>
</reference>
<keyword evidence="2" id="KW-0378">Hydrolase</keyword>
<keyword evidence="1" id="KW-1133">Transmembrane helix</keyword>